<reference evidence="2 3" key="1">
    <citation type="submission" date="2024-10" db="EMBL/GenBank/DDBJ databases">
        <title>The Natural Products Discovery Center: Release of the First 8490 Sequenced Strains for Exploring Actinobacteria Biosynthetic Diversity.</title>
        <authorList>
            <person name="Kalkreuter E."/>
            <person name="Kautsar S.A."/>
            <person name="Yang D."/>
            <person name="Bader C.D."/>
            <person name="Teijaro C.N."/>
            <person name="Fluegel L."/>
            <person name="Davis C.M."/>
            <person name="Simpson J.R."/>
            <person name="Lauterbach L."/>
            <person name="Steele A.D."/>
            <person name="Gui C."/>
            <person name="Meng S."/>
            <person name="Li G."/>
            <person name="Viehrig K."/>
            <person name="Ye F."/>
            <person name="Su P."/>
            <person name="Kiefer A.F."/>
            <person name="Nichols A."/>
            <person name="Cepeda A.J."/>
            <person name="Yan W."/>
            <person name="Fan B."/>
            <person name="Jiang Y."/>
            <person name="Adhikari A."/>
            <person name="Zheng C.-J."/>
            <person name="Schuster L."/>
            <person name="Cowan T.M."/>
            <person name="Smanski M.J."/>
            <person name="Chevrette M.G."/>
            <person name="De Carvalho L.P.S."/>
            <person name="Shen B."/>
        </authorList>
    </citation>
    <scope>NUCLEOTIDE SEQUENCE [LARGE SCALE GENOMIC DNA]</scope>
    <source>
        <strain evidence="2 3">NPDC006488</strain>
    </source>
</reference>
<dbReference type="Gene3D" id="3.60.15.10">
    <property type="entry name" value="Ribonuclease Z/Hydroxyacylglutathione hydrolase-like"/>
    <property type="match status" value="1"/>
</dbReference>
<dbReference type="InterPro" id="IPR001279">
    <property type="entry name" value="Metallo-B-lactamas"/>
</dbReference>
<feature type="domain" description="Metallo-beta-lactamase" evidence="1">
    <location>
        <begin position="35"/>
        <end position="238"/>
    </location>
</feature>
<evidence type="ECO:0000313" key="3">
    <source>
        <dbReference type="Proteomes" id="UP001601303"/>
    </source>
</evidence>
<protein>
    <submittedName>
        <fullName evidence="2">MBL fold metallo-hydrolase</fullName>
    </submittedName>
</protein>
<evidence type="ECO:0000313" key="2">
    <source>
        <dbReference type="EMBL" id="MFE9600108.1"/>
    </source>
</evidence>
<dbReference type="Pfam" id="PF00753">
    <property type="entry name" value="Lactamase_B"/>
    <property type="match status" value="1"/>
</dbReference>
<sequence>MTADRLPVADRWFRVTQIDDGLSVVTEPHVHGFLRANIWHLRGSRRDLVVDAGLGMFPLRQGVPRLFERDPALVVTHAHLDHLGGAHEFDTCHAHPAEAVHTPAPGTLRGERLANTLGLDTAYAEEFPDLLVDAAPVRGFDPDSYVLRPPTSYLPVEDGDVIDLGDRTLTVLHLPGHSPGSIALFDPDQGALFSGDVVYDLREGETLLDAINGANVPDYVDSLTRLADLPVTVVYPGHGRPFDRRRLLELIDAYVDSRTGSPQGR</sequence>
<evidence type="ECO:0000259" key="1">
    <source>
        <dbReference type="SMART" id="SM00849"/>
    </source>
</evidence>
<dbReference type="PANTHER" id="PTHR42951:SF4">
    <property type="entry name" value="ACYL-COENZYME A THIOESTERASE MBLAC2"/>
    <property type="match status" value="1"/>
</dbReference>
<dbReference type="EMBL" id="JBIAHM010000005">
    <property type="protein sequence ID" value="MFE9600108.1"/>
    <property type="molecule type" value="Genomic_DNA"/>
</dbReference>
<dbReference type="SMART" id="SM00849">
    <property type="entry name" value="Lactamase_B"/>
    <property type="match status" value="1"/>
</dbReference>
<dbReference type="InterPro" id="IPR036866">
    <property type="entry name" value="RibonucZ/Hydroxyglut_hydro"/>
</dbReference>
<name>A0ABW6M1S7_9ACTN</name>
<proteinExistence type="predicted"/>
<dbReference type="PANTHER" id="PTHR42951">
    <property type="entry name" value="METALLO-BETA-LACTAMASE DOMAIN-CONTAINING"/>
    <property type="match status" value="1"/>
</dbReference>
<keyword evidence="3" id="KW-1185">Reference proteome</keyword>
<dbReference type="Proteomes" id="UP001601303">
    <property type="component" value="Unassembled WGS sequence"/>
</dbReference>
<dbReference type="InterPro" id="IPR050855">
    <property type="entry name" value="NDM-1-like"/>
</dbReference>
<accession>A0ABW6M1S7</accession>
<dbReference type="SUPFAM" id="SSF56281">
    <property type="entry name" value="Metallo-hydrolase/oxidoreductase"/>
    <property type="match status" value="1"/>
</dbReference>
<comment type="caution">
    <text evidence="2">The sequence shown here is derived from an EMBL/GenBank/DDBJ whole genome shotgun (WGS) entry which is preliminary data.</text>
</comment>
<dbReference type="RefSeq" id="WP_388106435.1">
    <property type="nucleotide sequence ID" value="NZ_JBIAHM010000005.1"/>
</dbReference>
<organism evidence="2 3">
    <name type="scientific">Streptomyces hokutonensis</name>
    <dbReference type="NCBI Taxonomy" id="1306990"/>
    <lineage>
        <taxon>Bacteria</taxon>
        <taxon>Bacillati</taxon>
        <taxon>Actinomycetota</taxon>
        <taxon>Actinomycetes</taxon>
        <taxon>Kitasatosporales</taxon>
        <taxon>Streptomycetaceae</taxon>
        <taxon>Streptomyces</taxon>
    </lineage>
</organism>
<gene>
    <name evidence="2" type="ORF">ACFYNQ_16245</name>
</gene>